<feature type="transmembrane region" description="Helical" evidence="1">
    <location>
        <begin position="82"/>
        <end position="110"/>
    </location>
</feature>
<feature type="transmembrane region" description="Helical" evidence="1">
    <location>
        <begin position="152"/>
        <end position="175"/>
    </location>
</feature>
<keyword evidence="1" id="KW-0472">Membrane</keyword>
<dbReference type="AlphaFoldDB" id="A0A0N5AU49"/>
<feature type="transmembrane region" description="Helical" evidence="1">
    <location>
        <begin position="126"/>
        <end position="145"/>
    </location>
</feature>
<sequence>LKCISTISVFLKNPWLPEINVTYKRWIFVVTNATSKGNLHPLDLLQIPLLSLLISKKTSKLFLSNRIHSCSLLTIPSAKWRYYVILVYLHFVVSTALMTIGVMCFVIGVLQSSMYTSVNCSNGANIWIPLLSLITSLIGLFAIRVQQLHWPAFLHFLSLWIITFMMLVTIVIMAAESVEWLRYKQNNDDKYRWANRFYWIDIILCITAVICVDQMCPTKKCLSNTFLPETVRFFNRQPTKKINWNLLVDTAEEVLVQELKYIYRAFGNMIMYLNDSRVIGINCHSKTVLLSRTQRLWALSKWIKTISGLTKAPSSCKFLTISSVLNCSPDEADIIALKACK</sequence>
<organism evidence="2 3">
    <name type="scientific">Syphacia muris</name>
    <dbReference type="NCBI Taxonomy" id="451379"/>
    <lineage>
        <taxon>Eukaryota</taxon>
        <taxon>Metazoa</taxon>
        <taxon>Ecdysozoa</taxon>
        <taxon>Nematoda</taxon>
        <taxon>Chromadorea</taxon>
        <taxon>Rhabditida</taxon>
        <taxon>Spirurina</taxon>
        <taxon>Oxyuridomorpha</taxon>
        <taxon>Oxyuroidea</taxon>
        <taxon>Oxyuridae</taxon>
        <taxon>Syphacia</taxon>
    </lineage>
</organism>
<accession>A0A0N5AU49</accession>
<evidence type="ECO:0000313" key="3">
    <source>
        <dbReference type="WBParaSite" id="SMUV_0000837201-mRNA-1"/>
    </source>
</evidence>
<feature type="transmembrane region" description="Helical" evidence="1">
    <location>
        <begin position="195"/>
        <end position="212"/>
    </location>
</feature>
<keyword evidence="1" id="KW-1133">Transmembrane helix</keyword>
<name>A0A0N5AU49_9BILA</name>
<reference evidence="3" key="1">
    <citation type="submission" date="2017-02" db="UniProtKB">
        <authorList>
            <consortium name="WormBaseParasite"/>
        </authorList>
    </citation>
    <scope>IDENTIFICATION</scope>
</reference>
<evidence type="ECO:0000256" key="1">
    <source>
        <dbReference type="SAM" id="Phobius"/>
    </source>
</evidence>
<dbReference type="WBParaSite" id="SMUV_0000837201-mRNA-1">
    <property type="protein sequence ID" value="SMUV_0000837201-mRNA-1"/>
    <property type="gene ID" value="SMUV_0000837201"/>
</dbReference>
<keyword evidence="1" id="KW-0812">Transmembrane</keyword>
<proteinExistence type="predicted"/>
<keyword evidence="2" id="KW-1185">Reference proteome</keyword>
<dbReference type="Proteomes" id="UP000046393">
    <property type="component" value="Unplaced"/>
</dbReference>
<protein>
    <submittedName>
        <fullName evidence="3">Tetraspanin</fullName>
    </submittedName>
</protein>
<evidence type="ECO:0000313" key="2">
    <source>
        <dbReference type="Proteomes" id="UP000046393"/>
    </source>
</evidence>